<proteinExistence type="predicted"/>
<dbReference type="KEGG" id="nmy:CJ229_002920"/>
<dbReference type="RefSeq" id="WP_070710092.1">
    <property type="nucleotide sequence ID" value="NZ_CP136964.1"/>
</dbReference>
<dbReference type="EMBL" id="CP136964">
    <property type="protein sequence ID" value="WOS96712.1"/>
    <property type="molecule type" value="Genomic_DNA"/>
</dbReference>
<organism evidence="1 2">
    <name type="scientific">Nosocomiicoccus massiliensis</name>
    <dbReference type="NCBI Taxonomy" id="1232430"/>
    <lineage>
        <taxon>Bacteria</taxon>
        <taxon>Bacillati</taxon>
        <taxon>Bacillota</taxon>
        <taxon>Bacilli</taxon>
        <taxon>Bacillales</taxon>
        <taxon>Staphylococcaceae</taxon>
        <taxon>Nosocomiicoccus</taxon>
    </lineage>
</organism>
<dbReference type="AlphaFoldDB" id="A0AAF1BT89"/>
<accession>A0AAF1BT89</accession>
<gene>
    <name evidence="1" type="ORF">CJ229_002920</name>
</gene>
<evidence type="ECO:0000313" key="1">
    <source>
        <dbReference type="EMBL" id="WOS96712.1"/>
    </source>
</evidence>
<keyword evidence="2" id="KW-1185">Reference proteome</keyword>
<protein>
    <submittedName>
        <fullName evidence="1">DUF1444 family protein</fullName>
    </submittedName>
</protein>
<dbReference type="Proteomes" id="UP000243626">
    <property type="component" value="Chromosome"/>
</dbReference>
<name>A0AAF1BT89_9STAP</name>
<evidence type="ECO:0000313" key="2">
    <source>
        <dbReference type="Proteomes" id="UP000243626"/>
    </source>
</evidence>
<dbReference type="NCBIfam" id="NF010189">
    <property type="entry name" value="PRK13668.1"/>
    <property type="match status" value="1"/>
</dbReference>
<reference evidence="2" key="1">
    <citation type="submission" date="2017-09" db="EMBL/GenBank/DDBJ databases">
        <title>Bacterial strain isolated from the female urinary microbiota.</title>
        <authorList>
            <person name="Thomas-White K."/>
            <person name="Kumar N."/>
            <person name="Forster S."/>
            <person name="Putonti C."/>
            <person name="Lawley T."/>
            <person name="Wolfe A.J."/>
        </authorList>
    </citation>
    <scope>NUCLEOTIDE SEQUENCE [LARGE SCALE GENOMIC DNA]</scope>
    <source>
        <strain evidence="2">UMB0959</strain>
    </source>
</reference>
<dbReference type="InterPro" id="IPR010838">
    <property type="entry name" value="DUF1444"/>
</dbReference>
<dbReference type="Pfam" id="PF07285">
    <property type="entry name" value="DUF1444"/>
    <property type="match status" value="1"/>
</dbReference>
<sequence length="269" mass="31463">MNVTELKDKVLKKLDETDLQYDSRFNRKEEILRIERQDNHKGVDVQLNKLLQKATKSEEIIDEIVYYVSETLTRMADTKEVTNEGMIYPVVRSTSFPKEAKDGKKFIFDEHTAETVIFYALDHGRSYELIDESLLETLGLTKEALKEKAFNNLKTLDIKYKKETVQENDFYFISHRDGYDASRILNEEFLNDFHSKLEGEMMIGLPHQDVLIIVDVKNEVGYDIMAQMMMQYFAEGLTPITSLSFSYRHKKLEPVFILGKAKNYNKNKK</sequence>